<dbReference type="Proteomes" id="UP001154078">
    <property type="component" value="Chromosome 6"/>
</dbReference>
<dbReference type="Pfam" id="PF02949">
    <property type="entry name" value="7tm_6"/>
    <property type="match status" value="1"/>
</dbReference>
<keyword evidence="8 10" id="KW-0675">Receptor</keyword>
<comment type="subcellular location">
    <subcellularLocation>
        <location evidence="1 10">Cell membrane</location>
        <topology evidence="1 10">Multi-pass membrane protein</topology>
    </subcellularLocation>
</comment>
<keyword evidence="7 10" id="KW-0472">Membrane</keyword>
<accession>A0A9P0BBQ1</accession>
<dbReference type="GO" id="GO:0004984">
    <property type="term" value="F:olfactory receptor activity"/>
    <property type="evidence" value="ECO:0007669"/>
    <property type="project" value="InterPro"/>
</dbReference>
<evidence type="ECO:0000256" key="3">
    <source>
        <dbReference type="ARBA" id="ARBA00022606"/>
    </source>
</evidence>
<dbReference type="InterPro" id="IPR004117">
    <property type="entry name" value="7tm6_olfct_rcpt"/>
</dbReference>
<keyword evidence="3 10" id="KW-0716">Sensory transduction</keyword>
<evidence type="ECO:0000313" key="12">
    <source>
        <dbReference type="Proteomes" id="UP001154078"/>
    </source>
</evidence>
<feature type="transmembrane region" description="Helical" evidence="10">
    <location>
        <begin position="320"/>
        <end position="341"/>
    </location>
</feature>
<protein>
    <recommendedName>
        <fullName evidence="10">Odorant receptor</fullName>
    </recommendedName>
</protein>
<dbReference type="AlphaFoldDB" id="A0A9P0BBQ1"/>
<evidence type="ECO:0000313" key="11">
    <source>
        <dbReference type="EMBL" id="CAH0559576.1"/>
    </source>
</evidence>
<keyword evidence="5 10" id="KW-0552">Olfaction</keyword>
<keyword evidence="4 10" id="KW-0812">Transmembrane</keyword>
<feature type="transmembrane region" description="Helical" evidence="10">
    <location>
        <begin position="362"/>
        <end position="381"/>
    </location>
</feature>
<feature type="transmembrane region" description="Helical" evidence="10">
    <location>
        <begin position="285"/>
        <end position="305"/>
    </location>
</feature>
<feature type="transmembrane region" description="Helical" evidence="10">
    <location>
        <begin position="73"/>
        <end position="95"/>
    </location>
</feature>
<dbReference type="PANTHER" id="PTHR21137:SF35">
    <property type="entry name" value="ODORANT RECEPTOR 19A-RELATED"/>
    <property type="match status" value="1"/>
</dbReference>
<evidence type="ECO:0000256" key="9">
    <source>
        <dbReference type="ARBA" id="ARBA00023224"/>
    </source>
</evidence>
<evidence type="ECO:0000256" key="7">
    <source>
        <dbReference type="ARBA" id="ARBA00023136"/>
    </source>
</evidence>
<evidence type="ECO:0000256" key="5">
    <source>
        <dbReference type="ARBA" id="ARBA00022725"/>
    </source>
</evidence>
<dbReference type="GO" id="GO:0007165">
    <property type="term" value="P:signal transduction"/>
    <property type="evidence" value="ECO:0007669"/>
    <property type="project" value="UniProtKB-KW"/>
</dbReference>
<name>A0A9P0BBQ1_BRAAE</name>
<dbReference type="GO" id="GO:0005886">
    <property type="term" value="C:plasma membrane"/>
    <property type="evidence" value="ECO:0007669"/>
    <property type="project" value="UniProtKB-SubCell"/>
</dbReference>
<reference evidence="11" key="1">
    <citation type="submission" date="2021-12" db="EMBL/GenBank/DDBJ databases">
        <authorList>
            <person name="King R."/>
        </authorList>
    </citation>
    <scope>NUCLEOTIDE SEQUENCE</scope>
</reference>
<organism evidence="11 12">
    <name type="scientific">Brassicogethes aeneus</name>
    <name type="common">Rape pollen beetle</name>
    <name type="synonym">Meligethes aeneus</name>
    <dbReference type="NCBI Taxonomy" id="1431903"/>
    <lineage>
        <taxon>Eukaryota</taxon>
        <taxon>Metazoa</taxon>
        <taxon>Ecdysozoa</taxon>
        <taxon>Arthropoda</taxon>
        <taxon>Hexapoda</taxon>
        <taxon>Insecta</taxon>
        <taxon>Pterygota</taxon>
        <taxon>Neoptera</taxon>
        <taxon>Endopterygota</taxon>
        <taxon>Coleoptera</taxon>
        <taxon>Polyphaga</taxon>
        <taxon>Cucujiformia</taxon>
        <taxon>Nitidulidae</taxon>
        <taxon>Meligethinae</taxon>
        <taxon>Brassicogethes</taxon>
    </lineage>
</organism>
<keyword evidence="6 10" id="KW-1133">Transmembrane helix</keyword>
<feature type="transmembrane region" description="Helical" evidence="10">
    <location>
        <begin position="42"/>
        <end position="67"/>
    </location>
</feature>
<dbReference type="PANTHER" id="PTHR21137">
    <property type="entry name" value="ODORANT RECEPTOR"/>
    <property type="match status" value="1"/>
</dbReference>
<keyword evidence="2" id="KW-1003">Cell membrane</keyword>
<comment type="similarity">
    <text evidence="10">Belongs to the insect chemoreceptor superfamily. Heteromeric odorant receptor channel (TC 1.A.69) family.</text>
</comment>
<dbReference type="EMBL" id="OV121137">
    <property type="protein sequence ID" value="CAH0559576.1"/>
    <property type="molecule type" value="Genomic_DNA"/>
</dbReference>
<feature type="transmembrane region" description="Helical" evidence="10">
    <location>
        <begin position="214"/>
        <end position="236"/>
    </location>
</feature>
<feature type="transmembrane region" description="Helical" evidence="10">
    <location>
        <begin position="140"/>
        <end position="164"/>
    </location>
</feature>
<dbReference type="OrthoDB" id="6597368at2759"/>
<evidence type="ECO:0000256" key="6">
    <source>
        <dbReference type="ARBA" id="ARBA00022989"/>
    </source>
</evidence>
<sequence length="411" mass="48517">MHQNNGFQSKSDFFFFNRWILKIAGLWLPENKTWYVQLIYKIYALTIFISMYCFFVMTEFISLLYTYSDLNDLIKNLSFCLTDLLATGKVVFWYFNIRKLQRIIQRLEEDQLKYERCEDFDPEEIFYSYKIFGVKATGTFLGFGLLTFFASCVPPILSTLKVLITNDEFKPQPLVYYAWTPFNYDTPKMYLIAQIYQATSLISKVQNVVGLDTLIMNLMNFIAYHFTLIQQAFLTITQRKLQRRISLQNLTPEEHKIMDKEMKEMCKQVQKILGICKELENIQRYLIFFQTMATLFILCTCLYLVSSKPLFSDEFFGEAFYLISMGTQFFLFCWFGNEVTLKADQLSMFIWRSNWIAMSKQFKDSMILTLLILKKPIYFSIGNFGALTLSTFMNIAKTSYSLFALIQQKSE</sequence>
<keyword evidence="12" id="KW-1185">Reference proteome</keyword>
<keyword evidence="9 10" id="KW-0807">Transducer</keyword>
<evidence type="ECO:0000256" key="8">
    <source>
        <dbReference type="ARBA" id="ARBA00023170"/>
    </source>
</evidence>
<gene>
    <name evidence="11" type="ORF">MELIAE_LOCUS9641</name>
</gene>
<dbReference type="GO" id="GO:0005549">
    <property type="term" value="F:odorant binding"/>
    <property type="evidence" value="ECO:0007669"/>
    <property type="project" value="InterPro"/>
</dbReference>
<proteinExistence type="inferred from homology"/>
<evidence type="ECO:0000256" key="1">
    <source>
        <dbReference type="ARBA" id="ARBA00004651"/>
    </source>
</evidence>
<evidence type="ECO:0000256" key="2">
    <source>
        <dbReference type="ARBA" id="ARBA00022475"/>
    </source>
</evidence>
<evidence type="ECO:0000256" key="4">
    <source>
        <dbReference type="ARBA" id="ARBA00022692"/>
    </source>
</evidence>
<evidence type="ECO:0000256" key="10">
    <source>
        <dbReference type="RuleBase" id="RU351113"/>
    </source>
</evidence>